<accession>A0AA44APQ9</accession>
<protein>
    <submittedName>
        <fullName evidence="1">Uncharacterized protein</fullName>
    </submittedName>
</protein>
<gene>
    <name evidence="1" type="ORF">GMD92_21100</name>
</gene>
<comment type="caution">
    <text evidence="1">The sequence shown here is derived from an EMBL/GenBank/DDBJ whole genome shotgun (WGS) entry which is preliminary data.</text>
</comment>
<evidence type="ECO:0000313" key="1">
    <source>
        <dbReference type="EMBL" id="MTU71466.1"/>
    </source>
</evidence>
<dbReference type="EMBL" id="WNDA01000077">
    <property type="protein sequence ID" value="MTU71466.1"/>
    <property type="molecule type" value="Genomic_DNA"/>
</dbReference>
<reference evidence="1 2" key="1">
    <citation type="journal article" date="2019" name="Nat. Med.">
        <title>A library of human gut bacterial isolates paired with longitudinal multiomics data enables mechanistic microbiome research.</title>
        <authorList>
            <person name="Poyet M."/>
            <person name="Groussin M."/>
            <person name="Gibbons S.M."/>
            <person name="Avila-Pacheco J."/>
            <person name="Jiang X."/>
            <person name="Kearney S.M."/>
            <person name="Perrotta A.R."/>
            <person name="Berdy B."/>
            <person name="Zhao S."/>
            <person name="Lieberman T.D."/>
            <person name="Swanson P.K."/>
            <person name="Smith M."/>
            <person name="Roesemann S."/>
            <person name="Alexander J.E."/>
            <person name="Rich S.A."/>
            <person name="Livny J."/>
            <person name="Vlamakis H."/>
            <person name="Clish C."/>
            <person name="Bullock K."/>
            <person name="Deik A."/>
            <person name="Scott J."/>
            <person name="Pierce K.A."/>
            <person name="Xavier R.J."/>
            <person name="Alm E.J."/>
        </authorList>
    </citation>
    <scope>NUCLEOTIDE SEQUENCE [LARGE SCALE GENOMIC DNA]</scope>
    <source>
        <strain evidence="1 2">BIOML-A16</strain>
    </source>
</reference>
<evidence type="ECO:0000313" key="2">
    <source>
        <dbReference type="Proteomes" id="UP000448908"/>
    </source>
</evidence>
<dbReference type="Proteomes" id="UP000448908">
    <property type="component" value="Unassembled WGS sequence"/>
</dbReference>
<dbReference type="AlphaFoldDB" id="A0AA44APQ9"/>
<proteinExistence type="predicted"/>
<sequence>MKSASGGETRRGLKIITVSGESLPPAPPRSRHIDYRIPFPPFSLTGHVALSHSSRLLVSRGDLGSSLRAGLYAGTPRSARLLRLLR</sequence>
<organism evidence="1 2">
    <name type="scientific">Parabacteroides merdae</name>
    <dbReference type="NCBI Taxonomy" id="46503"/>
    <lineage>
        <taxon>Bacteria</taxon>
        <taxon>Pseudomonadati</taxon>
        <taxon>Bacteroidota</taxon>
        <taxon>Bacteroidia</taxon>
        <taxon>Bacteroidales</taxon>
        <taxon>Tannerellaceae</taxon>
        <taxon>Parabacteroides</taxon>
    </lineage>
</organism>
<name>A0AA44APQ9_9BACT</name>